<sequence>MTVIDLGELRDDPTRVPSTRRPRPAARPYLDAATDRLLADLGRWELAVWSDRDDPLIGTRRGRDGRLVVAELDLGAARARVIGALPGLLDDGRVGEGVLVCRRADGGFGLWRLP</sequence>
<organism evidence="1 2">
    <name type="scientific">Micromonospora sicca</name>
    <dbReference type="NCBI Taxonomy" id="2202420"/>
    <lineage>
        <taxon>Bacteria</taxon>
        <taxon>Bacillati</taxon>
        <taxon>Actinomycetota</taxon>
        <taxon>Actinomycetes</taxon>
        <taxon>Micromonosporales</taxon>
        <taxon>Micromonosporaceae</taxon>
        <taxon>Micromonospora</taxon>
    </lineage>
</organism>
<proteinExistence type="predicted"/>
<accession>A0ABU5J846</accession>
<protein>
    <submittedName>
        <fullName evidence="1">Uncharacterized protein</fullName>
    </submittedName>
</protein>
<dbReference type="RefSeq" id="WP_322439177.1">
    <property type="nucleotide sequence ID" value="NZ_JAXOTQ010000004.1"/>
</dbReference>
<comment type="caution">
    <text evidence="1">The sequence shown here is derived from an EMBL/GenBank/DDBJ whole genome shotgun (WGS) entry which is preliminary data.</text>
</comment>
<keyword evidence="2" id="KW-1185">Reference proteome</keyword>
<evidence type="ECO:0000313" key="1">
    <source>
        <dbReference type="EMBL" id="MDZ5488659.1"/>
    </source>
</evidence>
<dbReference type="EMBL" id="JAXOTQ010000004">
    <property type="protein sequence ID" value="MDZ5488659.1"/>
    <property type="molecule type" value="Genomic_DNA"/>
</dbReference>
<name>A0ABU5J846_9ACTN</name>
<gene>
    <name evidence="1" type="ORF">U2F25_04115</name>
</gene>
<dbReference type="Proteomes" id="UP001290101">
    <property type="component" value="Unassembled WGS sequence"/>
</dbReference>
<evidence type="ECO:0000313" key="2">
    <source>
        <dbReference type="Proteomes" id="UP001290101"/>
    </source>
</evidence>
<reference evidence="1 2" key="1">
    <citation type="submission" date="2023-12" db="EMBL/GenBank/DDBJ databases">
        <title>Micromonospora sp. nov., isolated from Atacama Desert.</title>
        <authorList>
            <person name="Carro L."/>
            <person name="Golinska P."/>
            <person name="Klenk H.-P."/>
            <person name="Goodfellow M."/>
        </authorList>
    </citation>
    <scope>NUCLEOTIDE SEQUENCE [LARGE SCALE GENOMIC DNA]</scope>
    <source>
        <strain evidence="1 2">4G53</strain>
    </source>
</reference>